<proteinExistence type="predicted"/>
<feature type="non-terminal residue" evidence="1">
    <location>
        <position position="1"/>
    </location>
</feature>
<gene>
    <name evidence="1" type="ORF">METZ01_LOCUS162148</name>
</gene>
<accession>A0A382B6Q0</accession>
<evidence type="ECO:0000313" key="1">
    <source>
        <dbReference type="EMBL" id="SVB09294.1"/>
    </source>
</evidence>
<reference evidence="1" key="1">
    <citation type="submission" date="2018-05" db="EMBL/GenBank/DDBJ databases">
        <authorList>
            <person name="Lanie J.A."/>
            <person name="Ng W.-L."/>
            <person name="Kazmierczak K.M."/>
            <person name="Andrzejewski T.M."/>
            <person name="Davidsen T.M."/>
            <person name="Wayne K.J."/>
            <person name="Tettelin H."/>
            <person name="Glass J.I."/>
            <person name="Rusch D."/>
            <person name="Podicherti R."/>
            <person name="Tsui H.-C.T."/>
            <person name="Winkler M.E."/>
        </authorList>
    </citation>
    <scope>NUCLEOTIDE SEQUENCE</scope>
</reference>
<sequence length="24" mass="2974">LRKTWIKNILEQGYKGKYKTVEDY</sequence>
<organism evidence="1">
    <name type="scientific">marine metagenome</name>
    <dbReference type="NCBI Taxonomy" id="408172"/>
    <lineage>
        <taxon>unclassified sequences</taxon>
        <taxon>metagenomes</taxon>
        <taxon>ecological metagenomes</taxon>
    </lineage>
</organism>
<dbReference type="AlphaFoldDB" id="A0A382B6Q0"/>
<dbReference type="EMBL" id="UINC01028392">
    <property type="protein sequence ID" value="SVB09294.1"/>
    <property type="molecule type" value="Genomic_DNA"/>
</dbReference>
<name>A0A382B6Q0_9ZZZZ</name>
<protein>
    <submittedName>
        <fullName evidence="1">Uncharacterized protein</fullName>
    </submittedName>
</protein>